<organism evidence="1 2">
    <name type="scientific">Crocosphaera watsonii WH 0402</name>
    <dbReference type="NCBI Taxonomy" id="1284629"/>
    <lineage>
        <taxon>Bacteria</taxon>
        <taxon>Bacillati</taxon>
        <taxon>Cyanobacteriota</taxon>
        <taxon>Cyanophyceae</taxon>
        <taxon>Oscillatoriophycideae</taxon>
        <taxon>Chroococcales</taxon>
        <taxon>Aphanothecaceae</taxon>
        <taxon>Crocosphaera</taxon>
    </lineage>
</organism>
<accession>T2JYK5</accession>
<evidence type="ECO:0000313" key="2">
    <source>
        <dbReference type="Proteomes" id="UP000018130"/>
    </source>
</evidence>
<dbReference type="Proteomes" id="UP000018130">
    <property type="component" value="Unassembled WGS sequence"/>
</dbReference>
<comment type="caution">
    <text evidence="1">The sequence shown here is derived from an EMBL/GenBank/DDBJ whole genome shotgun (WGS) entry which is preliminary data.</text>
</comment>
<evidence type="ECO:0000313" key="1">
    <source>
        <dbReference type="EMBL" id="CCQ70159.1"/>
    </source>
</evidence>
<reference evidence="1 2" key="2">
    <citation type="submission" date="2013-09" db="EMBL/GenBank/DDBJ databases">
        <title>Whole genome comparison of six Crocosphaera watsonii strains with differing phenotypes.</title>
        <authorList>
            <person name="Bench S.R."/>
            <person name="Heller P."/>
            <person name="Frank I."/>
            <person name="Arciniega M."/>
            <person name="Shilova I.N."/>
            <person name="Zehr J.P."/>
        </authorList>
    </citation>
    <scope>NUCLEOTIDE SEQUENCE [LARGE SCALE GENOMIC DNA]</scope>
    <source>
        <strain evidence="1 2">WH 0402</strain>
    </source>
</reference>
<reference evidence="1 2" key="1">
    <citation type="submission" date="2013-01" db="EMBL/GenBank/DDBJ databases">
        <authorList>
            <person name="Bench S."/>
        </authorList>
    </citation>
    <scope>NUCLEOTIDE SEQUENCE [LARGE SCALE GENOMIC DNA]</scope>
    <source>
        <strain evidence="1 2">WH 0402</strain>
    </source>
</reference>
<sequence>MDLLGSLRQLNCPEKLLEIDEIDFIYPTKTKSSQPSN</sequence>
<gene>
    <name evidence="1" type="ORF">CWATWH0402_4407</name>
</gene>
<proteinExistence type="predicted"/>
<dbReference type="AlphaFoldDB" id="T2JYK5"/>
<dbReference type="EMBL" id="CAQN01001124">
    <property type="protein sequence ID" value="CCQ70159.1"/>
    <property type="molecule type" value="Genomic_DNA"/>
</dbReference>
<name>T2JYK5_CROWT</name>
<protein>
    <submittedName>
        <fullName evidence="1">Uncharacterized protein</fullName>
    </submittedName>
</protein>